<feature type="compositionally biased region" description="Polar residues" evidence="1">
    <location>
        <begin position="271"/>
        <end position="282"/>
    </location>
</feature>
<feature type="region of interest" description="Disordered" evidence="1">
    <location>
        <begin position="583"/>
        <end position="665"/>
    </location>
</feature>
<comment type="caution">
    <text evidence="2">The sequence shown here is derived from an EMBL/GenBank/DDBJ whole genome shotgun (WGS) entry which is preliminary data.</text>
</comment>
<feature type="compositionally biased region" description="Basic and acidic residues" evidence="1">
    <location>
        <begin position="507"/>
        <end position="521"/>
    </location>
</feature>
<dbReference type="EMBL" id="SDOX01000018">
    <property type="protein sequence ID" value="TFJ84614.1"/>
    <property type="molecule type" value="Genomic_DNA"/>
</dbReference>
<evidence type="ECO:0000313" key="2">
    <source>
        <dbReference type="EMBL" id="TFJ84614.1"/>
    </source>
</evidence>
<feature type="compositionally biased region" description="Basic and acidic residues" evidence="1">
    <location>
        <begin position="255"/>
        <end position="270"/>
    </location>
</feature>
<feature type="compositionally biased region" description="Polar residues" evidence="1">
    <location>
        <begin position="429"/>
        <end position="439"/>
    </location>
</feature>
<feature type="compositionally biased region" description="Basic and acidic residues" evidence="1">
    <location>
        <begin position="303"/>
        <end position="324"/>
    </location>
</feature>
<evidence type="ECO:0000256" key="1">
    <source>
        <dbReference type="SAM" id="MobiDB-lite"/>
    </source>
</evidence>
<accession>A0A4D9D118</accession>
<feature type="region of interest" description="Disordered" evidence="1">
    <location>
        <begin position="54"/>
        <end position="111"/>
    </location>
</feature>
<keyword evidence="3" id="KW-1185">Reference proteome</keyword>
<protein>
    <submittedName>
        <fullName evidence="2">Uncharacterized protein</fullName>
    </submittedName>
</protein>
<evidence type="ECO:0000313" key="3">
    <source>
        <dbReference type="Proteomes" id="UP000355283"/>
    </source>
</evidence>
<name>A0A4D9D118_9STRA</name>
<feature type="compositionally biased region" description="Polar residues" evidence="1">
    <location>
        <begin position="654"/>
        <end position="665"/>
    </location>
</feature>
<proteinExistence type="predicted"/>
<organism evidence="2 3">
    <name type="scientific">Nannochloropsis salina CCMP1776</name>
    <dbReference type="NCBI Taxonomy" id="1027361"/>
    <lineage>
        <taxon>Eukaryota</taxon>
        <taxon>Sar</taxon>
        <taxon>Stramenopiles</taxon>
        <taxon>Ochrophyta</taxon>
        <taxon>Eustigmatophyceae</taxon>
        <taxon>Eustigmatales</taxon>
        <taxon>Monodopsidaceae</taxon>
        <taxon>Microchloropsis</taxon>
        <taxon>Microchloropsis salina</taxon>
    </lineage>
</organism>
<feature type="compositionally biased region" description="Basic and acidic residues" evidence="1">
    <location>
        <begin position="472"/>
        <end position="484"/>
    </location>
</feature>
<gene>
    <name evidence="2" type="ORF">NSK_004079</name>
</gene>
<feature type="region of interest" description="Disordered" evidence="1">
    <location>
        <begin position="468"/>
        <end position="557"/>
    </location>
</feature>
<feature type="compositionally biased region" description="Low complexity" evidence="1">
    <location>
        <begin position="54"/>
        <end position="69"/>
    </location>
</feature>
<feature type="compositionally biased region" description="Acidic residues" evidence="1">
    <location>
        <begin position="618"/>
        <end position="635"/>
    </location>
</feature>
<feature type="region of interest" description="Disordered" evidence="1">
    <location>
        <begin position="395"/>
        <end position="441"/>
    </location>
</feature>
<reference evidence="2 3" key="1">
    <citation type="submission" date="2019-01" db="EMBL/GenBank/DDBJ databases">
        <title>Nuclear Genome Assembly of the Microalgal Biofuel strain Nannochloropsis salina CCMP1776.</title>
        <authorList>
            <person name="Hovde B."/>
        </authorList>
    </citation>
    <scope>NUCLEOTIDE SEQUENCE [LARGE SCALE GENOMIC DNA]</scope>
    <source>
        <strain evidence="2 3">CCMP1776</strain>
    </source>
</reference>
<dbReference type="Proteomes" id="UP000355283">
    <property type="component" value="Unassembled WGS sequence"/>
</dbReference>
<dbReference type="AlphaFoldDB" id="A0A4D9D118"/>
<feature type="compositionally biased region" description="Low complexity" evidence="1">
    <location>
        <begin position="283"/>
        <end position="299"/>
    </location>
</feature>
<feature type="compositionally biased region" description="Basic and acidic residues" evidence="1">
    <location>
        <begin position="636"/>
        <end position="648"/>
    </location>
</feature>
<feature type="compositionally biased region" description="Basic and acidic residues" evidence="1">
    <location>
        <begin position="539"/>
        <end position="550"/>
    </location>
</feature>
<feature type="region of interest" description="Disordered" evidence="1">
    <location>
        <begin position="1"/>
        <end position="21"/>
    </location>
</feature>
<sequence length="665" mass="71887">MGRGKARVGGQHNLSMQRQRDLERLKEIRRAQHEKIEKAKAWLLQRRVPSVLSSLSASSSLPPIPGSSLNPHPRGSSPLPSPITPLSSGPEAHKSPKIGISSTRTSSPLPALPASAAFSEKKVEHTRDDIQLLVTEALAAIKAAMKSKSTQVEEGDLIAGVETCMVESEDQAKIACLSVPPMASTASPSGQEHCLREQGHDHEVKQHLGGQSQPQEEQHPHQQLEHGQWQGNSPFLPAASDSECLEAAPPEAEQDASRADEANTACKEDISSASIDQNRENASSSSSSSLPLPVPVNSLTEAPRQDRLRESSTDQDFQLKERQHLSRRRMTALSRHLEARNFVRSFIAEIQENVLASMQDEGFFALPATAVSSDPGPFSMVAGPWFPVQKIAGATDAQGARQEQAQVDPDDAQGTRQEQAQVDPDDAQGTRQEQAQSEANLPADLASRVHEAAIQEEEEDLFDLGPKNQQRAGHEEKQPSDHKAILSGLGDVSSGQTKNESGEVSEPDARQVEREVQEAIERSSAVAVGCSTPAGSQEDVERRVSGEKKRNGSGMTVQLLEEDVCSIPRVIQEEVLPNLLAEVENNVTTREDPVDEGPTTPRSVPMEAGPDVGRQESFEDTEEGGMEEGTGEEERDEARSLQDIDTRSAAEQALSPTPGISDSRS</sequence>
<feature type="region of interest" description="Disordered" evidence="1">
    <location>
        <begin position="202"/>
        <end position="326"/>
    </location>
</feature>